<dbReference type="Proteomes" id="UP001521222">
    <property type="component" value="Unassembled WGS sequence"/>
</dbReference>
<protein>
    <submittedName>
        <fullName evidence="1">Uncharacterized protein</fullName>
    </submittedName>
</protein>
<keyword evidence="2" id="KW-1185">Reference proteome</keyword>
<feature type="non-terminal residue" evidence="1">
    <location>
        <position position="148"/>
    </location>
</feature>
<evidence type="ECO:0000313" key="2">
    <source>
        <dbReference type="Proteomes" id="UP001521222"/>
    </source>
</evidence>
<gene>
    <name evidence="1" type="ORF">SLS59_006560</name>
</gene>
<sequence>MAPYDDQPFVHVFLRTISADAAGYQLDSTRGRSFEDYSFADDIQGILSASTYYLHNRVLFMTSQGYLGFGPESLQVDDQVAILDGAATPFVLRPHGYTDWKIVGPCYLHGWMYGDYFGHAIIDPFTEIDDASQKSGNNNRDQGRGKYD</sequence>
<proteinExistence type="predicted"/>
<reference evidence="1 2" key="1">
    <citation type="submission" date="2024-02" db="EMBL/GenBank/DDBJ databases">
        <title>De novo assembly and annotation of 12 fungi associated with fruit tree decline syndrome in Ontario, Canada.</title>
        <authorList>
            <person name="Sulman M."/>
            <person name="Ellouze W."/>
            <person name="Ilyukhin E."/>
        </authorList>
    </citation>
    <scope>NUCLEOTIDE SEQUENCE [LARGE SCALE GENOMIC DNA]</scope>
    <source>
        <strain evidence="1 2">M97-236</strain>
    </source>
</reference>
<evidence type="ECO:0000313" key="1">
    <source>
        <dbReference type="EMBL" id="KAL1599108.1"/>
    </source>
</evidence>
<dbReference type="EMBL" id="JAKIXB020000021">
    <property type="protein sequence ID" value="KAL1599108.1"/>
    <property type="molecule type" value="Genomic_DNA"/>
</dbReference>
<comment type="caution">
    <text evidence="1">The sequence shown here is derived from an EMBL/GenBank/DDBJ whole genome shotgun (WGS) entry which is preliminary data.</text>
</comment>
<name>A0ABR3R3W8_9PLEO</name>
<accession>A0ABR3R3W8</accession>
<organism evidence="1 2">
    <name type="scientific">Nothophoma quercina</name>
    <dbReference type="NCBI Taxonomy" id="749835"/>
    <lineage>
        <taxon>Eukaryota</taxon>
        <taxon>Fungi</taxon>
        <taxon>Dikarya</taxon>
        <taxon>Ascomycota</taxon>
        <taxon>Pezizomycotina</taxon>
        <taxon>Dothideomycetes</taxon>
        <taxon>Pleosporomycetidae</taxon>
        <taxon>Pleosporales</taxon>
        <taxon>Pleosporineae</taxon>
        <taxon>Didymellaceae</taxon>
        <taxon>Nothophoma</taxon>
    </lineage>
</organism>
<dbReference type="Pfam" id="PF26639">
    <property type="entry name" value="Het-6_barrel"/>
    <property type="match status" value="1"/>
</dbReference>